<accession>A0A0Q9Y393</accession>
<dbReference type="PATRIC" id="fig|217031.4.peg.4077"/>
<dbReference type="PANTHER" id="PTHR40051">
    <property type="entry name" value="IG HYPOTHETICAL 15966"/>
    <property type="match status" value="1"/>
</dbReference>
<dbReference type="InterPro" id="IPR014962">
    <property type="entry name" value="YolD"/>
</dbReference>
<gene>
    <name evidence="1" type="ORF">ACA29_12265</name>
</gene>
<evidence type="ECO:0008006" key="3">
    <source>
        <dbReference type="Google" id="ProtNLM"/>
    </source>
</evidence>
<proteinExistence type="predicted"/>
<organism evidence="1 2">
    <name type="scientific">Lederbergia galactosidilytica</name>
    <dbReference type="NCBI Taxonomy" id="217031"/>
    <lineage>
        <taxon>Bacteria</taxon>
        <taxon>Bacillati</taxon>
        <taxon>Bacillota</taxon>
        <taxon>Bacilli</taxon>
        <taxon>Bacillales</taxon>
        <taxon>Bacillaceae</taxon>
        <taxon>Lederbergia</taxon>
    </lineage>
</organism>
<name>A0A0Q9Y393_9BACI</name>
<evidence type="ECO:0000313" key="1">
    <source>
        <dbReference type="EMBL" id="KRG12154.1"/>
    </source>
</evidence>
<protein>
    <recommendedName>
        <fullName evidence="3">YolD-like family protein</fullName>
    </recommendedName>
</protein>
<dbReference type="Pfam" id="PF08863">
    <property type="entry name" value="YolD"/>
    <property type="match status" value="1"/>
</dbReference>
<dbReference type="AlphaFoldDB" id="A0A0Q9Y393"/>
<reference evidence="1 2" key="1">
    <citation type="submission" date="2015-06" db="EMBL/GenBank/DDBJ databases">
        <title>Genome sequencing project of Bacillus galactosidilyticus PL133.</title>
        <authorList>
            <person name="Gaiero J."/>
            <person name="Nicol R."/>
            <person name="Habash M."/>
        </authorList>
    </citation>
    <scope>NUCLEOTIDE SEQUENCE [LARGE SCALE GENOMIC DNA]</scope>
    <source>
        <strain evidence="1 2">PL133</strain>
    </source>
</reference>
<dbReference type="PANTHER" id="PTHR40051:SF1">
    <property type="entry name" value="YOLD-LIKE FAMILY PROTEIN"/>
    <property type="match status" value="1"/>
</dbReference>
<comment type="caution">
    <text evidence="1">The sequence shown here is derived from an EMBL/GenBank/DDBJ whole genome shotgun (WGS) entry which is preliminary data.</text>
</comment>
<evidence type="ECO:0000313" key="2">
    <source>
        <dbReference type="Proteomes" id="UP000053881"/>
    </source>
</evidence>
<dbReference type="Proteomes" id="UP000053881">
    <property type="component" value="Unassembled WGS sequence"/>
</dbReference>
<sequence length="118" mass="14227">MFKPNKLTEGHNLMWESSRMMLPEHVERILDWRKSLDEEKKPIIDEQQWDVFGQTIQEAMTNNQRVKFTVWKDGFFEDVRGWVHNVDPQLKRIRIDLDEFDVDYIPFDVVVDVESISM</sequence>
<dbReference type="EMBL" id="LGPB01000097">
    <property type="protein sequence ID" value="KRG12154.1"/>
    <property type="molecule type" value="Genomic_DNA"/>
</dbReference>